<comment type="caution">
    <text evidence="2">The sequence shown here is derived from an EMBL/GenBank/DDBJ whole genome shotgun (WGS) entry which is preliminary data.</text>
</comment>
<protein>
    <submittedName>
        <fullName evidence="2">Uncharacterized protein</fullName>
    </submittedName>
</protein>
<feature type="compositionally biased region" description="Low complexity" evidence="1">
    <location>
        <begin position="1"/>
        <end position="37"/>
    </location>
</feature>
<gene>
    <name evidence="2" type="ORF">KFE25_009819</name>
</gene>
<keyword evidence="3" id="KW-1185">Reference proteome</keyword>
<dbReference type="Proteomes" id="UP000751190">
    <property type="component" value="Unassembled WGS sequence"/>
</dbReference>
<reference evidence="2" key="1">
    <citation type="submission" date="2021-05" db="EMBL/GenBank/DDBJ databases">
        <title>The genome of the haptophyte Pavlova lutheri (Diacronema luteri, Pavlovales) - a model for lipid biosynthesis in eukaryotic algae.</title>
        <authorList>
            <person name="Hulatt C.J."/>
            <person name="Posewitz M.C."/>
        </authorList>
    </citation>
    <scope>NUCLEOTIDE SEQUENCE</scope>
    <source>
        <strain evidence="2">NIVA-4/92</strain>
    </source>
</reference>
<evidence type="ECO:0000256" key="1">
    <source>
        <dbReference type="SAM" id="MobiDB-lite"/>
    </source>
</evidence>
<accession>A0A8J5X7I5</accession>
<organism evidence="2 3">
    <name type="scientific">Diacronema lutheri</name>
    <name type="common">Unicellular marine alga</name>
    <name type="synonym">Monochrysis lutheri</name>
    <dbReference type="NCBI Taxonomy" id="2081491"/>
    <lineage>
        <taxon>Eukaryota</taxon>
        <taxon>Haptista</taxon>
        <taxon>Haptophyta</taxon>
        <taxon>Pavlovophyceae</taxon>
        <taxon>Pavlovales</taxon>
        <taxon>Pavlovaceae</taxon>
        <taxon>Diacronema</taxon>
    </lineage>
</organism>
<evidence type="ECO:0000313" key="3">
    <source>
        <dbReference type="Proteomes" id="UP000751190"/>
    </source>
</evidence>
<proteinExistence type="predicted"/>
<feature type="region of interest" description="Disordered" evidence="1">
    <location>
        <begin position="1"/>
        <end position="38"/>
    </location>
</feature>
<sequence>MAAPASAISSPSAPSRSGASVLARAPSPLPPRASTLPVRSPAELTVIAPVSAGERPAVVLVQAPPAGAGADAHGAAPRLYALKV</sequence>
<dbReference type="AlphaFoldDB" id="A0A8J5X7I5"/>
<evidence type="ECO:0000313" key="2">
    <source>
        <dbReference type="EMBL" id="KAG8457240.1"/>
    </source>
</evidence>
<name>A0A8J5X7I5_DIALT</name>
<dbReference type="EMBL" id="JAGTXO010000077">
    <property type="protein sequence ID" value="KAG8457240.1"/>
    <property type="molecule type" value="Genomic_DNA"/>
</dbReference>